<proteinExistence type="predicted"/>
<organism evidence="2 3">
    <name type="scientific">Eimeria brunetti</name>
    <dbReference type="NCBI Taxonomy" id="51314"/>
    <lineage>
        <taxon>Eukaryota</taxon>
        <taxon>Sar</taxon>
        <taxon>Alveolata</taxon>
        <taxon>Apicomplexa</taxon>
        <taxon>Conoidasida</taxon>
        <taxon>Coccidia</taxon>
        <taxon>Eucoccidiorida</taxon>
        <taxon>Eimeriorina</taxon>
        <taxon>Eimeriidae</taxon>
        <taxon>Eimeria</taxon>
    </lineage>
</organism>
<dbReference type="VEuPathDB" id="ToxoDB:EBH_0011680"/>
<feature type="region of interest" description="Disordered" evidence="1">
    <location>
        <begin position="274"/>
        <end position="344"/>
    </location>
</feature>
<name>U6L805_9EIME</name>
<feature type="region of interest" description="Disordered" evidence="1">
    <location>
        <begin position="218"/>
        <end position="239"/>
    </location>
</feature>
<feature type="region of interest" description="Disordered" evidence="1">
    <location>
        <begin position="470"/>
        <end position="489"/>
    </location>
</feature>
<feature type="compositionally biased region" description="Polar residues" evidence="1">
    <location>
        <begin position="87"/>
        <end position="102"/>
    </location>
</feature>
<keyword evidence="3" id="KW-1185">Reference proteome</keyword>
<accession>U6L805</accession>
<dbReference type="EMBL" id="HG710352">
    <property type="protein sequence ID" value="CDJ46311.1"/>
    <property type="molecule type" value="Genomic_DNA"/>
</dbReference>
<dbReference type="AlphaFoldDB" id="U6L805"/>
<feature type="region of interest" description="Disordered" evidence="1">
    <location>
        <begin position="1"/>
        <end position="45"/>
    </location>
</feature>
<feature type="compositionally biased region" description="Polar residues" evidence="1">
    <location>
        <begin position="119"/>
        <end position="141"/>
    </location>
</feature>
<feature type="region of interest" description="Disordered" evidence="1">
    <location>
        <begin position="87"/>
        <end position="146"/>
    </location>
</feature>
<feature type="compositionally biased region" description="Polar residues" evidence="1">
    <location>
        <begin position="300"/>
        <end position="318"/>
    </location>
</feature>
<evidence type="ECO:0000256" key="1">
    <source>
        <dbReference type="SAM" id="MobiDB-lite"/>
    </source>
</evidence>
<sequence length="784" mass="83665">MGPGEALCGIPAGFPSMPLASESTEADENSPDTHSNSNSTQGFVSLRASMSLPLKETPAEPHFSSGRYQETSWSAFSDRHSTSCHFNSNGVQAISPNTSSPPRTSASAIRSAQQRSSQLVQNVSSPEGASHSAPNSSSPQIVSCAADDSASDDGVAVYIDETDEDTNDGLLITECRISSRKAAEIRAFKAQWVQQMLMKKEQLLNSCLAKGAAVAGRRRTGSTKETRGHEPGGAGWSGSGAEFLGSKLRAFAACMMPEALECISRNSKRWVEASTDTSDSDSAQSLPTPSSCSRRRHSKAPSTTPHPFNLRSHTTSNLRAPKATAEVQPQGGSKKTERQQAATGVAADVALQSWGRFLRYIRRTCRVLPPRQRIERKAGLESDDDDEQAPLYMCRPGSVQRPSPLISHSLTEHLKASGTMFFKQFRRQCLPTAASVNSDASRVERAQEQQPCAMREDSVSAAAVPEFAAGESAAASSKEQHDDQDSERAVPLYEITAETSTLFGDMMRLEDTARMLDASCTFRLPAAPSSIVLSKNWMQKTGVDAAHKRSSDSPSSASGAASCAAAAAAAPTTAATPRATASSQPKRRGHVTLYTSPHAATATALSQLIVNCQAEGSLGAHVRQHMPCSAAAGVGHQPKPEGSVDEKAQEGDDTCVVYTVQADEDTLALSGLDAEYCARVESASRGMNRAAASLAHLESMHFNGGDLQGSATSAPMRRKKRKAPVVNNWVSSDDEDSGSERSPIEEEAPGEAYRREEANHQRSLMVDKLMLAHLMPYLPQSGPP</sequence>
<protein>
    <submittedName>
        <fullName evidence="2">Uncharacterized protein</fullName>
    </submittedName>
</protein>
<evidence type="ECO:0000313" key="3">
    <source>
        <dbReference type="Proteomes" id="UP000030750"/>
    </source>
</evidence>
<feature type="compositionally biased region" description="Polar residues" evidence="1">
    <location>
        <begin position="32"/>
        <end position="43"/>
    </location>
</feature>
<dbReference type="Proteomes" id="UP000030750">
    <property type="component" value="Unassembled WGS sequence"/>
</dbReference>
<feature type="compositionally biased region" description="Low complexity" evidence="1">
    <location>
        <begin position="103"/>
        <end position="118"/>
    </location>
</feature>
<reference evidence="2" key="2">
    <citation type="submission" date="2013-10" db="EMBL/GenBank/DDBJ databases">
        <authorList>
            <person name="Aslett M."/>
        </authorList>
    </citation>
    <scope>NUCLEOTIDE SEQUENCE [LARGE SCALE GENOMIC DNA]</scope>
    <source>
        <strain evidence="2">Houghton</strain>
    </source>
</reference>
<gene>
    <name evidence="2" type="ORF">EBH_0011680</name>
</gene>
<feature type="compositionally biased region" description="Basic and acidic residues" evidence="1">
    <location>
        <begin position="478"/>
        <end position="488"/>
    </location>
</feature>
<feature type="compositionally biased region" description="Polar residues" evidence="1">
    <location>
        <begin position="283"/>
        <end position="292"/>
    </location>
</feature>
<evidence type="ECO:0000313" key="2">
    <source>
        <dbReference type="EMBL" id="CDJ46311.1"/>
    </source>
</evidence>
<dbReference type="OrthoDB" id="346071at2759"/>
<reference evidence="2" key="1">
    <citation type="submission" date="2013-10" db="EMBL/GenBank/DDBJ databases">
        <title>Genomic analysis of the causative agents of coccidiosis in chickens.</title>
        <authorList>
            <person name="Reid A.J."/>
            <person name="Blake D."/>
            <person name="Billington K."/>
            <person name="Browne H."/>
            <person name="Dunn M."/>
            <person name="Hung S."/>
            <person name="Kawahara F."/>
            <person name="Miranda-Saavedra D."/>
            <person name="Mourier T."/>
            <person name="Nagra H."/>
            <person name="Otto T.D."/>
            <person name="Rawlings N."/>
            <person name="Sanchez A."/>
            <person name="Sanders M."/>
            <person name="Subramaniam C."/>
            <person name="Tay Y."/>
            <person name="Dear P."/>
            <person name="Doerig C."/>
            <person name="Gruber A."/>
            <person name="Parkinson J."/>
            <person name="Shirley M."/>
            <person name="Wan K.L."/>
            <person name="Berriman M."/>
            <person name="Tomley F."/>
            <person name="Pain A."/>
        </authorList>
    </citation>
    <scope>NUCLEOTIDE SEQUENCE [LARGE SCALE GENOMIC DNA]</scope>
    <source>
        <strain evidence="2">Houghton</strain>
    </source>
</reference>
<feature type="region of interest" description="Disordered" evidence="1">
    <location>
        <begin position="709"/>
        <end position="760"/>
    </location>
</feature>